<comment type="catalytic activity">
    <reaction evidence="12">
        <text>Zn(2+)(in) + ATP + H2O = Zn(2+)(out) + ADP + phosphate + H(+)</text>
        <dbReference type="Rhea" id="RHEA:20621"/>
        <dbReference type="ChEBI" id="CHEBI:15377"/>
        <dbReference type="ChEBI" id="CHEBI:15378"/>
        <dbReference type="ChEBI" id="CHEBI:29105"/>
        <dbReference type="ChEBI" id="CHEBI:30616"/>
        <dbReference type="ChEBI" id="CHEBI:43474"/>
        <dbReference type="ChEBI" id="CHEBI:456216"/>
        <dbReference type="EC" id="7.2.2.12"/>
    </reaction>
</comment>
<dbReference type="SUPFAM" id="SSF56784">
    <property type="entry name" value="HAD-like"/>
    <property type="match status" value="1"/>
</dbReference>
<keyword evidence="5 13" id="KW-0479">Metal-binding</keyword>
<keyword evidence="4 13" id="KW-0812">Transmembrane</keyword>
<feature type="region of interest" description="Disordered" evidence="14">
    <location>
        <begin position="75"/>
        <end position="97"/>
    </location>
</feature>
<dbReference type="NCBIfam" id="TIGR01511">
    <property type="entry name" value="ATPase-IB1_Cu"/>
    <property type="match status" value="1"/>
</dbReference>
<keyword evidence="13" id="KW-1003">Cell membrane</keyword>
<dbReference type="PROSITE" id="PS50846">
    <property type="entry name" value="HMA_2"/>
    <property type="match status" value="1"/>
</dbReference>
<dbReference type="InterPro" id="IPR059000">
    <property type="entry name" value="ATPase_P-type_domA"/>
</dbReference>
<feature type="transmembrane region" description="Helical" evidence="13">
    <location>
        <begin position="694"/>
        <end position="715"/>
    </location>
</feature>
<dbReference type="GO" id="GO:0016887">
    <property type="term" value="F:ATP hydrolysis activity"/>
    <property type="evidence" value="ECO:0007669"/>
    <property type="project" value="InterPro"/>
</dbReference>
<dbReference type="GO" id="GO:0046872">
    <property type="term" value="F:metal ion binding"/>
    <property type="evidence" value="ECO:0007669"/>
    <property type="project" value="UniProtKB-KW"/>
</dbReference>
<evidence type="ECO:0000256" key="8">
    <source>
        <dbReference type="ARBA" id="ARBA00022967"/>
    </source>
</evidence>
<dbReference type="PRINTS" id="PR00119">
    <property type="entry name" value="CATATPASE"/>
</dbReference>
<dbReference type="EC" id="7.2.2.12" evidence="11"/>
<dbReference type="OrthoDB" id="9760802at2"/>
<dbReference type="InterPro" id="IPR036163">
    <property type="entry name" value="HMA_dom_sf"/>
</dbReference>
<organism evidence="16 17">
    <name type="scientific">Stella humosa</name>
    <dbReference type="NCBI Taxonomy" id="94"/>
    <lineage>
        <taxon>Bacteria</taxon>
        <taxon>Pseudomonadati</taxon>
        <taxon>Pseudomonadota</taxon>
        <taxon>Alphaproteobacteria</taxon>
        <taxon>Rhodospirillales</taxon>
        <taxon>Stellaceae</taxon>
        <taxon>Stella</taxon>
    </lineage>
</organism>
<protein>
    <recommendedName>
        <fullName evidence="11">P-type Zn(2+) transporter</fullName>
        <ecNumber evidence="11">7.2.2.12</ecNumber>
    </recommendedName>
</protein>
<evidence type="ECO:0000256" key="6">
    <source>
        <dbReference type="ARBA" id="ARBA00022741"/>
    </source>
</evidence>
<dbReference type="Pfam" id="PF00702">
    <property type="entry name" value="Hydrolase"/>
    <property type="match status" value="1"/>
</dbReference>
<dbReference type="NCBIfam" id="TIGR01494">
    <property type="entry name" value="ATPase_P-type"/>
    <property type="match status" value="2"/>
</dbReference>
<dbReference type="PROSITE" id="PS00154">
    <property type="entry name" value="ATPASE_E1_E2"/>
    <property type="match status" value="1"/>
</dbReference>
<feature type="transmembrane region" description="Helical" evidence="13">
    <location>
        <begin position="135"/>
        <end position="154"/>
    </location>
</feature>
<dbReference type="Proteomes" id="UP000278222">
    <property type="component" value="Unassembled WGS sequence"/>
</dbReference>
<dbReference type="SFLD" id="SFLDG00002">
    <property type="entry name" value="C1.7:_P-type_atpase_like"/>
    <property type="match status" value="1"/>
</dbReference>
<evidence type="ECO:0000256" key="11">
    <source>
        <dbReference type="ARBA" id="ARBA00039097"/>
    </source>
</evidence>
<evidence type="ECO:0000256" key="12">
    <source>
        <dbReference type="ARBA" id="ARBA00047308"/>
    </source>
</evidence>
<evidence type="ECO:0000256" key="13">
    <source>
        <dbReference type="RuleBase" id="RU362081"/>
    </source>
</evidence>
<keyword evidence="7 13" id="KW-0067">ATP-binding</keyword>
<dbReference type="GO" id="GO:0016463">
    <property type="term" value="F:P-type zinc transporter activity"/>
    <property type="evidence" value="ECO:0007669"/>
    <property type="project" value="UniProtKB-EC"/>
</dbReference>
<dbReference type="InterPro" id="IPR001757">
    <property type="entry name" value="P_typ_ATPase"/>
</dbReference>
<dbReference type="SFLD" id="SFLDS00003">
    <property type="entry name" value="Haloacid_Dehalogenase"/>
    <property type="match status" value="1"/>
</dbReference>
<keyword evidence="8" id="KW-1278">Translocase</keyword>
<feature type="transmembrane region" description="Helical" evidence="13">
    <location>
        <begin position="334"/>
        <end position="359"/>
    </location>
</feature>
<evidence type="ECO:0000256" key="14">
    <source>
        <dbReference type="SAM" id="MobiDB-lite"/>
    </source>
</evidence>
<dbReference type="GO" id="GO:0015086">
    <property type="term" value="F:cadmium ion transmembrane transporter activity"/>
    <property type="evidence" value="ECO:0007669"/>
    <property type="project" value="TreeGrafter"/>
</dbReference>
<dbReference type="FunFam" id="3.30.70.100:FF:000001">
    <property type="entry name" value="ATPase copper transporting beta"/>
    <property type="match status" value="1"/>
</dbReference>
<dbReference type="InterPro" id="IPR018303">
    <property type="entry name" value="ATPase_P-typ_P_site"/>
</dbReference>
<dbReference type="SUPFAM" id="SSF81653">
    <property type="entry name" value="Calcium ATPase, transduction domain A"/>
    <property type="match status" value="1"/>
</dbReference>
<dbReference type="InterPro" id="IPR051014">
    <property type="entry name" value="Cation_Transport_ATPase_IB"/>
</dbReference>
<dbReference type="InterPro" id="IPR036412">
    <property type="entry name" value="HAD-like_sf"/>
</dbReference>
<evidence type="ECO:0000256" key="5">
    <source>
        <dbReference type="ARBA" id="ARBA00022723"/>
    </source>
</evidence>
<evidence type="ECO:0000256" key="3">
    <source>
        <dbReference type="ARBA" id="ARBA00022448"/>
    </source>
</evidence>
<reference evidence="16 17" key="1">
    <citation type="submission" date="2018-11" db="EMBL/GenBank/DDBJ databases">
        <title>Genomic Encyclopedia of Type Strains, Phase IV (KMG-IV): sequencing the most valuable type-strain genomes for metagenomic binning, comparative biology and taxonomic classification.</title>
        <authorList>
            <person name="Goeker M."/>
        </authorList>
    </citation>
    <scope>NUCLEOTIDE SEQUENCE [LARGE SCALE GENOMIC DNA]</scope>
    <source>
        <strain evidence="16 17">DSM 5900</strain>
    </source>
</reference>
<evidence type="ECO:0000256" key="4">
    <source>
        <dbReference type="ARBA" id="ARBA00022692"/>
    </source>
</evidence>
<feature type="domain" description="HMA" evidence="15">
    <location>
        <begin position="5"/>
        <end position="71"/>
    </location>
</feature>
<dbReference type="PANTHER" id="PTHR48085:SF5">
    <property type="entry name" value="CADMIUM_ZINC-TRANSPORTING ATPASE HMA4-RELATED"/>
    <property type="match status" value="1"/>
</dbReference>
<accession>A0A3N1KN87</accession>
<dbReference type="Gene3D" id="3.40.50.1000">
    <property type="entry name" value="HAD superfamily/HAD-like"/>
    <property type="match status" value="1"/>
</dbReference>
<dbReference type="Gene3D" id="3.40.1110.10">
    <property type="entry name" value="Calcium-transporting ATPase, cytoplasmic domain N"/>
    <property type="match status" value="1"/>
</dbReference>
<dbReference type="NCBIfam" id="TIGR01525">
    <property type="entry name" value="ATPase-IB_hvy"/>
    <property type="match status" value="1"/>
</dbReference>
<dbReference type="InterPro" id="IPR008250">
    <property type="entry name" value="ATPase_P-typ_transduc_dom_A_sf"/>
</dbReference>
<feature type="transmembrane region" description="Helical" evidence="13">
    <location>
        <begin position="668"/>
        <end position="688"/>
    </location>
</feature>
<dbReference type="AlphaFoldDB" id="A0A3N1KN87"/>
<evidence type="ECO:0000256" key="2">
    <source>
        <dbReference type="ARBA" id="ARBA00006024"/>
    </source>
</evidence>
<comment type="caution">
    <text evidence="16">The sequence shown here is derived from an EMBL/GenBank/DDBJ whole genome shotgun (WGS) entry which is preliminary data.</text>
</comment>
<evidence type="ECO:0000259" key="15">
    <source>
        <dbReference type="PROSITE" id="PS50846"/>
    </source>
</evidence>
<dbReference type="InterPro" id="IPR044492">
    <property type="entry name" value="P_typ_ATPase_HD_dom"/>
</dbReference>
<dbReference type="SUPFAM" id="SSF81665">
    <property type="entry name" value="Calcium ATPase, transmembrane domain M"/>
    <property type="match status" value="1"/>
</dbReference>
<dbReference type="InterPro" id="IPR023298">
    <property type="entry name" value="ATPase_P-typ_TM_dom_sf"/>
</dbReference>
<dbReference type="PANTHER" id="PTHR48085">
    <property type="entry name" value="CADMIUM/ZINC-TRANSPORTING ATPASE HMA2-RELATED"/>
    <property type="match status" value="1"/>
</dbReference>
<dbReference type="Pfam" id="PF00403">
    <property type="entry name" value="HMA"/>
    <property type="match status" value="1"/>
</dbReference>
<evidence type="ECO:0000256" key="7">
    <source>
        <dbReference type="ARBA" id="ARBA00022840"/>
    </source>
</evidence>
<evidence type="ECO:0000313" key="16">
    <source>
        <dbReference type="EMBL" id="ROP83193.1"/>
    </source>
</evidence>
<evidence type="ECO:0000256" key="9">
    <source>
        <dbReference type="ARBA" id="ARBA00022989"/>
    </source>
</evidence>
<evidence type="ECO:0000256" key="10">
    <source>
        <dbReference type="ARBA" id="ARBA00023136"/>
    </source>
</evidence>
<dbReference type="NCBIfam" id="TIGR01512">
    <property type="entry name" value="ATPase-IB2_Cd"/>
    <property type="match status" value="1"/>
</dbReference>
<dbReference type="SFLD" id="SFLDF00027">
    <property type="entry name" value="p-type_atpase"/>
    <property type="match status" value="1"/>
</dbReference>
<dbReference type="PRINTS" id="PR00941">
    <property type="entry name" value="CDATPASE"/>
</dbReference>
<dbReference type="Pfam" id="PF00122">
    <property type="entry name" value="E1-E2_ATPase"/>
    <property type="match status" value="1"/>
</dbReference>
<feature type="compositionally biased region" description="Basic and acidic residues" evidence="14">
    <location>
        <begin position="82"/>
        <end position="92"/>
    </location>
</feature>
<dbReference type="EMBL" id="RJKX01000017">
    <property type="protein sequence ID" value="ROP83193.1"/>
    <property type="molecule type" value="Genomic_DNA"/>
</dbReference>
<feature type="transmembrane region" description="Helical" evidence="13">
    <location>
        <begin position="109"/>
        <end position="128"/>
    </location>
</feature>
<gene>
    <name evidence="16" type="ORF">EDC65_4724</name>
</gene>
<dbReference type="InterPro" id="IPR027256">
    <property type="entry name" value="P-typ_ATPase_IB"/>
</dbReference>
<keyword evidence="10 13" id="KW-0472">Membrane</keyword>
<comment type="similarity">
    <text evidence="2 13">Belongs to the cation transport ATPase (P-type) (TC 3.A.3) family. Type IB subfamily.</text>
</comment>
<feature type="transmembrane region" description="Helical" evidence="13">
    <location>
        <begin position="365"/>
        <end position="390"/>
    </location>
</feature>
<feature type="transmembrane region" description="Helical" evidence="13">
    <location>
        <begin position="166"/>
        <end position="191"/>
    </location>
</feature>
<dbReference type="GO" id="GO:0005886">
    <property type="term" value="C:plasma membrane"/>
    <property type="evidence" value="ECO:0007669"/>
    <property type="project" value="UniProtKB-SubCell"/>
</dbReference>
<dbReference type="GO" id="GO:0005524">
    <property type="term" value="F:ATP binding"/>
    <property type="evidence" value="ECO:0007669"/>
    <property type="project" value="UniProtKB-UniRule"/>
</dbReference>
<dbReference type="RefSeq" id="WP_123694229.1">
    <property type="nucleotide sequence ID" value="NZ_AP019700.1"/>
</dbReference>
<keyword evidence="17" id="KW-1185">Reference proteome</keyword>
<dbReference type="InterPro" id="IPR023214">
    <property type="entry name" value="HAD_sf"/>
</dbReference>
<dbReference type="Gene3D" id="3.30.70.100">
    <property type="match status" value="1"/>
</dbReference>
<keyword evidence="6 13" id="KW-0547">Nucleotide-binding</keyword>
<dbReference type="Gene3D" id="2.70.150.10">
    <property type="entry name" value="Calcium-transporting ATPase, cytoplasmic transduction domain A"/>
    <property type="match status" value="1"/>
</dbReference>
<keyword evidence="9 13" id="KW-1133">Transmembrane helix</keyword>
<dbReference type="CDD" id="cd00371">
    <property type="entry name" value="HMA"/>
    <property type="match status" value="1"/>
</dbReference>
<proteinExistence type="inferred from homology"/>
<keyword evidence="3" id="KW-0813">Transport</keyword>
<sequence length="721" mass="74300">MAEPTPLTLRIEGMDCGSCAVKIENAMKRLPGVGDIDVNYALGSLSLTVDQDRTSPERIADKVRSLGFTPVAAGPAGHAHARHDGHGHDHGHSHSHAPMDGAWWSSPKVRQVLATAILLALAFAVSWFRPEWSRWAYTAAALVGMVPIARHALAGAVSGTPFSIETLMTVAAVGAIALGEAGEAALVVFLFSVGEMLEGVAAGRARAGIKALIDLVPRTARRLRGEVVETVPVADLAVGDIVLVRAGDRIPSDGTVVEGSSEVDEAPVTGESVPVAKGPGATVYAGSVNANGELQVAITRTAADNTIARIIHMVEQAQSSKAPTARFIDRFSRWYTPAAMVVSALVILVPPLLFAAGWYTWLYRGLALLLIACPCALVISTPAAIASGLARGARRGLLIKGGAALEALGRVKTMAFDKTGTLTVGRPRVTDVVAVAGDEGEVLAKAAAVERGSSHPLGLAIVAEAGRRGLDIPRAFGGTIATPGKAVTSRLMSGFVSVGSPRHAAEEGLADAAVQQQVLALEGEGKTVVLVSEGRRLLGLVALRDEPRADAAEGLSRLRALGVHTVMLTGDNARTAAAIAGTLGLEARAGLLPDEKLAAIAAYKAEGPIAMVGDGINDAPALAAASVGIAMGGGTDVALETADVALLKDRVTGTAELVALSRATLANIWQNVTLAIGLKGVFLVTTLVGTTPLWMAILADTGATVLVTANALRLLRFKYES</sequence>
<comment type="subcellular location">
    <subcellularLocation>
        <location evidence="13">Cell membrane</location>
    </subcellularLocation>
    <subcellularLocation>
        <location evidence="1">Membrane</location>
        <topology evidence="1">Multi-pass membrane protein</topology>
    </subcellularLocation>
</comment>
<name>A0A3N1KN87_9PROT</name>
<dbReference type="InterPro" id="IPR023299">
    <property type="entry name" value="ATPase_P-typ_cyto_dom_N"/>
</dbReference>
<evidence type="ECO:0000313" key="17">
    <source>
        <dbReference type="Proteomes" id="UP000278222"/>
    </source>
</evidence>
<dbReference type="FunFam" id="2.70.150.10:FF:000002">
    <property type="entry name" value="Copper-transporting ATPase 1, putative"/>
    <property type="match status" value="1"/>
</dbReference>
<dbReference type="SUPFAM" id="SSF55008">
    <property type="entry name" value="HMA, heavy metal-associated domain"/>
    <property type="match status" value="1"/>
</dbReference>
<dbReference type="InterPro" id="IPR006121">
    <property type="entry name" value="HMA_dom"/>
</dbReference>
<evidence type="ECO:0000256" key="1">
    <source>
        <dbReference type="ARBA" id="ARBA00004141"/>
    </source>
</evidence>